<feature type="transmembrane region" description="Helical" evidence="9">
    <location>
        <begin position="757"/>
        <end position="779"/>
    </location>
</feature>
<feature type="region of interest" description="Disordered" evidence="8">
    <location>
        <begin position="207"/>
        <end position="527"/>
    </location>
</feature>
<reference evidence="12 13" key="1">
    <citation type="journal article" date="2023" name="Nat. Commun.">
        <title>Origin of minicircular mitochondrial genomes in red algae.</title>
        <authorList>
            <person name="Lee Y."/>
            <person name="Cho C.H."/>
            <person name="Lee Y.M."/>
            <person name="Park S.I."/>
            <person name="Yang J.H."/>
            <person name="West J.A."/>
            <person name="Bhattacharya D."/>
            <person name="Yoon H.S."/>
        </authorList>
    </citation>
    <scope>NUCLEOTIDE SEQUENCE [LARGE SCALE GENOMIC DNA]</scope>
    <source>
        <strain evidence="12 13">CCMP1338</strain>
        <tissue evidence="12">Whole cell</tissue>
    </source>
</reference>
<keyword evidence="5 9" id="KW-1133">Transmembrane helix</keyword>
<feature type="compositionally biased region" description="Basic and acidic residues" evidence="8">
    <location>
        <begin position="248"/>
        <end position="262"/>
    </location>
</feature>
<dbReference type="PANTHER" id="PTHR45755:SF4">
    <property type="entry name" value="ZINC TRANSPORTER 7"/>
    <property type="match status" value="1"/>
</dbReference>
<evidence type="ECO:0000259" key="11">
    <source>
        <dbReference type="Pfam" id="PF16916"/>
    </source>
</evidence>
<dbReference type="PANTHER" id="PTHR45755">
    <property type="match status" value="1"/>
</dbReference>
<feature type="compositionally biased region" description="Polar residues" evidence="8">
    <location>
        <begin position="237"/>
        <end position="247"/>
    </location>
</feature>
<dbReference type="InterPro" id="IPR045316">
    <property type="entry name" value="Msc2-like"/>
</dbReference>
<comment type="subcellular location">
    <subcellularLocation>
        <location evidence="1">Membrane</location>
        <topology evidence="1">Multi-pass membrane protein</topology>
    </subcellularLocation>
</comment>
<feature type="compositionally biased region" description="Polar residues" evidence="8">
    <location>
        <begin position="484"/>
        <end position="494"/>
    </location>
</feature>
<organism evidence="12 13">
    <name type="scientific">Rhodosorus marinus</name>
    <dbReference type="NCBI Taxonomy" id="101924"/>
    <lineage>
        <taxon>Eukaryota</taxon>
        <taxon>Rhodophyta</taxon>
        <taxon>Stylonematophyceae</taxon>
        <taxon>Stylonematales</taxon>
        <taxon>Stylonemataceae</taxon>
        <taxon>Rhodosorus</taxon>
    </lineage>
</organism>
<feature type="transmembrane region" description="Helical" evidence="9">
    <location>
        <begin position="631"/>
        <end position="650"/>
    </location>
</feature>
<dbReference type="SUPFAM" id="SSF161111">
    <property type="entry name" value="Cation efflux protein transmembrane domain-like"/>
    <property type="match status" value="1"/>
</dbReference>
<dbReference type="Gene3D" id="1.20.1510.10">
    <property type="entry name" value="Cation efflux protein transmembrane domain"/>
    <property type="match status" value="1"/>
</dbReference>
<feature type="transmembrane region" description="Helical" evidence="9">
    <location>
        <begin position="785"/>
        <end position="806"/>
    </location>
</feature>
<feature type="transmembrane region" description="Helical" evidence="9">
    <location>
        <begin position="35"/>
        <end position="53"/>
    </location>
</feature>
<feature type="transmembrane region" description="Helical" evidence="9">
    <location>
        <begin position="148"/>
        <end position="167"/>
    </location>
</feature>
<feature type="transmembrane region" description="Helical" evidence="9">
    <location>
        <begin position="59"/>
        <end position="76"/>
    </location>
</feature>
<evidence type="ECO:0000256" key="4">
    <source>
        <dbReference type="ARBA" id="ARBA00022692"/>
    </source>
</evidence>
<feature type="compositionally biased region" description="Basic and acidic residues" evidence="8">
    <location>
        <begin position="316"/>
        <end position="333"/>
    </location>
</feature>
<keyword evidence="6" id="KW-0406">Ion transport</keyword>
<feature type="transmembrane region" description="Helical" evidence="9">
    <location>
        <begin position="662"/>
        <end position="681"/>
    </location>
</feature>
<name>A0AAV8V447_9RHOD</name>
<dbReference type="Pfam" id="PF16916">
    <property type="entry name" value="ZT_dimer"/>
    <property type="match status" value="1"/>
</dbReference>
<evidence type="ECO:0000256" key="2">
    <source>
        <dbReference type="ARBA" id="ARBA00008873"/>
    </source>
</evidence>
<sequence>MRGFALPRATVGSLQGADLPGNREAGLQDGFPSQILPRIIVVVAVYFCFHLLSNEPLPWVVFTLFSTAAAILCALNKPWRARKITRRVLYKILESGALHMTVLLLWSFGLRLLGPLRTLMIEGAELPLSYLLNRGATGKPLSKRKKQGLVLMLVAYTLVAMDASVGLPSSELNTRMVSGVKTRLKETSHNIDLMRNKIPRLRRKLLSIDSDEQANPGVNSGKKVANGSRPAGKTGQPVDSKSMNMNSKRLEKTTKISDDGKRGIRSGKGAKKEDLREQAQNGTGYDKERIDSNSKGLHDDKEQEKKNRKGGNKGGIESKRNSRHEYKKVGDNRRRVKVGEYGGNSELVKEGQDGEKAMEKEKRERQPESQEEGAESGSLRGDENKGPQGQMALDPAMDRGKEEHKLREGESGRKEDEQGSLWDEKKPADPVRKVIEPEPAGEKDARAELPGNSSQTGSGKHMDEDRTKAGVENRRIEIREVHSRNTTHQNTTVASEARHHPASGTGASAQDGKEPKEELKTEREAEDGNVQARIEKMEKEAIEAVLHAEELDQNPIPRASYRFSFLPFLGVCSVATACLTHQAMLKTDAKLRKVLGSEKWQCSISLAAAGLLSLPLVVISSLWRGTVFNSLYSPWTLVAALTLLVVPYQVESYSATRTISQLTAGFLIIFLVMVGDFFFGYSSDGGVSFFLVVALPIYALGLLTLAREAHQDHDVLDLESSLLALIREMEALIVSIPSSLRQLRAHLKETRDDHESWQLFSFLIFQALMVFVEALYGSITSSLGLLTVSSDTLLCCCALFISLVGARLADTRGPSEFLSYGYERTEPVCAFINCVLLVFVGILVFLESVERSIEGALVEENRVLVITAIGCCFNCLGLLFFPLDRRDLSIRTAFLHILANTLASGSLFVSTALRRFLEIYWADGLISALVGMFVLASAVQPMILSADCLILRVPVAKDTALKNLKKKIQNHSGVVLIHSIHLWSLTSSKLVLSMRVFVADDYDPLSVKAEIRDMVMKDFQGAESVIQVLQDHALHGRVTDIDEVSMAGASREVSGILL</sequence>
<dbReference type="InterPro" id="IPR002524">
    <property type="entry name" value="Cation_efflux"/>
</dbReference>
<evidence type="ECO:0000313" key="13">
    <source>
        <dbReference type="Proteomes" id="UP001157974"/>
    </source>
</evidence>
<proteinExistence type="inferred from homology"/>
<feature type="transmembrane region" description="Helical" evidence="9">
    <location>
        <begin position="687"/>
        <end position="706"/>
    </location>
</feature>
<evidence type="ECO:0000256" key="5">
    <source>
        <dbReference type="ARBA" id="ARBA00022989"/>
    </source>
</evidence>
<evidence type="ECO:0000259" key="10">
    <source>
        <dbReference type="Pfam" id="PF01545"/>
    </source>
</evidence>
<feature type="compositionally biased region" description="Basic and acidic residues" evidence="8">
    <location>
        <begin position="347"/>
        <end position="368"/>
    </location>
</feature>
<feature type="transmembrane region" description="Helical" evidence="9">
    <location>
        <begin position="565"/>
        <end position="585"/>
    </location>
</feature>
<dbReference type="Proteomes" id="UP001157974">
    <property type="component" value="Unassembled WGS sequence"/>
</dbReference>
<feature type="transmembrane region" description="Helical" evidence="9">
    <location>
        <begin position="862"/>
        <end position="881"/>
    </location>
</feature>
<feature type="compositionally biased region" description="Basic and acidic residues" evidence="8">
    <location>
        <begin position="396"/>
        <end position="447"/>
    </location>
</feature>
<dbReference type="Pfam" id="PF01545">
    <property type="entry name" value="Cation_efflux"/>
    <property type="match status" value="1"/>
</dbReference>
<accession>A0AAV8V447</accession>
<evidence type="ECO:0008006" key="14">
    <source>
        <dbReference type="Google" id="ProtNLM"/>
    </source>
</evidence>
<keyword evidence="13" id="KW-1185">Reference proteome</keyword>
<feature type="compositionally biased region" description="Basic and acidic residues" evidence="8">
    <location>
        <begin position="285"/>
        <end position="305"/>
    </location>
</feature>
<evidence type="ECO:0000256" key="6">
    <source>
        <dbReference type="ARBA" id="ARBA00023065"/>
    </source>
</evidence>
<feature type="transmembrane region" description="Helical" evidence="9">
    <location>
        <begin position="827"/>
        <end position="846"/>
    </location>
</feature>
<dbReference type="GO" id="GO:0006882">
    <property type="term" value="P:intracellular zinc ion homeostasis"/>
    <property type="evidence" value="ECO:0007669"/>
    <property type="project" value="InterPro"/>
</dbReference>
<dbReference type="GO" id="GO:0005794">
    <property type="term" value="C:Golgi apparatus"/>
    <property type="evidence" value="ECO:0007669"/>
    <property type="project" value="TreeGrafter"/>
</dbReference>
<dbReference type="InterPro" id="IPR027470">
    <property type="entry name" value="Cation_efflux_CTD"/>
</dbReference>
<dbReference type="GO" id="GO:0005385">
    <property type="term" value="F:zinc ion transmembrane transporter activity"/>
    <property type="evidence" value="ECO:0007669"/>
    <property type="project" value="InterPro"/>
</dbReference>
<evidence type="ECO:0000256" key="8">
    <source>
        <dbReference type="SAM" id="MobiDB-lite"/>
    </source>
</evidence>
<dbReference type="AlphaFoldDB" id="A0AAV8V447"/>
<feature type="transmembrane region" description="Helical" evidence="9">
    <location>
        <begin position="919"/>
        <end position="939"/>
    </location>
</feature>
<feature type="domain" description="Cation efflux protein cytoplasmic" evidence="11">
    <location>
        <begin position="959"/>
        <end position="1028"/>
    </location>
</feature>
<dbReference type="NCBIfam" id="TIGR01297">
    <property type="entry name" value="CDF"/>
    <property type="match status" value="1"/>
</dbReference>
<feature type="transmembrane region" description="Helical" evidence="9">
    <location>
        <begin position="88"/>
        <end position="110"/>
    </location>
</feature>
<feature type="transmembrane region" description="Helical" evidence="9">
    <location>
        <begin position="893"/>
        <end position="913"/>
    </location>
</feature>
<evidence type="ECO:0000256" key="7">
    <source>
        <dbReference type="ARBA" id="ARBA00023136"/>
    </source>
</evidence>
<dbReference type="InterPro" id="IPR027469">
    <property type="entry name" value="Cation_efflux_TMD_sf"/>
</dbReference>
<feature type="domain" description="Cation efflux protein transmembrane" evidence="10">
    <location>
        <begin position="760"/>
        <end position="940"/>
    </location>
</feature>
<dbReference type="EMBL" id="JAMWBK010000002">
    <property type="protein sequence ID" value="KAJ8907811.1"/>
    <property type="molecule type" value="Genomic_DNA"/>
</dbReference>
<keyword evidence="7 9" id="KW-0472">Membrane</keyword>
<feature type="compositionally biased region" description="Basic and acidic residues" evidence="8">
    <location>
        <begin position="511"/>
        <end position="523"/>
    </location>
</feature>
<feature type="compositionally biased region" description="Basic and acidic residues" evidence="8">
    <location>
        <begin position="460"/>
        <end position="483"/>
    </location>
</feature>
<dbReference type="GO" id="GO:0016020">
    <property type="term" value="C:membrane"/>
    <property type="evidence" value="ECO:0007669"/>
    <property type="project" value="UniProtKB-SubCell"/>
</dbReference>
<dbReference type="InterPro" id="IPR058533">
    <property type="entry name" value="Cation_efflux_TM"/>
</dbReference>
<keyword evidence="4 9" id="KW-0812">Transmembrane</keyword>
<evidence type="ECO:0000313" key="12">
    <source>
        <dbReference type="EMBL" id="KAJ8907811.1"/>
    </source>
</evidence>
<gene>
    <name evidence="12" type="ORF">NDN08_007915</name>
</gene>
<keyword evidence="3" id="KW-0813">Transport</keyword>
<comment type="similarity">
    <text evidence="2">Belongs to the cation diffusion facilitator (CDF) transporter (TC 2.A.4) family. SLC30A subfamily.</text>
</comment>
<protein>
    <recommendedName>
        <fullName evidence="14">Cation efflux protein cytoplasmic domain-containing protein</fullName>
    </recommendedName>
</protein>
<evidence type="ECO:0000256" key="9">
    <source>
        <dbReference type="SAM" id="Phobius"/>
    </source>
</evidence>
<evidence type="ECO:0000256" key="3">
    <source>
        <dbReference type="ARBA" id="ARBA00022448"/>
    </source>
</evidence>
<comment type="caution">
    <text evidence="12">The sequence shown here is derived from an EMBL/GenBank/DDBJ whole genome shotgun (WGS) entry which is preliminary data.</text>
</comment>
<feature type="transmembrane region" description="Helical" evidence="9">
    <location>
        <begin position="606"/>
        <end position="625"/>
    </location>
</feature>
<evidence type="ECO:0000256" key="1">
    <source>
        <dbReference type="ARBA" id="ARBA00004141"/>
    </source>
</evidence>